<dbReference type="GO" id="GO:0006654">
    <property type="term" value="P:phosphatidic acid biosynthetic process"/>
    <property type="evidence" value="ECO:0007669"/>
    <property type="project" value="TreeGrafter"/>
</dbReference>
<name>A0A382SLT2_9ZZZZ</name>
<keyword evidence="2" id="KW-0012">Acyltransferase</keyword>
<gene>
    <name evidence="4" type="ORF">METZ01_LOCUS363021</name>
</gene>
<feature type="domain" description="Phospholipid/glycerol acyltransferase" evidence="3">
    <location>
        <begin position="7"/>
        <end position="90"/>
    </location>
</feature>
<reference evidence="4" key="1">
    <citation type="submission" date="2018-05" db="EMBL/GenBank/DDBJ databases">
        <authorList>
            <person name="Lanie J.A."/>
            <person name="Ng W.-L."/>
            <person name="Kazmierczak K.M."/>
            <person name="Andrzejewski T.M."/>
            <person name="Davidsen T.M."/>
            <person name="Wayne K.J."/>
            <person name="Tettelin H."/>
            <person name="Glass J.I."/>
            <person name="Rusch D."/>
            <person name="Podicherti R."/>
            <person name="Tsui H.-C.T."/>
            <person name="Winkler M.E."/>
        </authorList>
    </citation>
    <scope>NUCLEOTIDE SEQUENCE</scope>
</reference>
<evidence type="ECO:0000259" key="3">
    <source>
        <dbReference type="SMART" id="SM00563"/>
    </source>
</evidence>
<dbReference type="PANTHER" id="PTHR10434">
    <property type="entry name" value="1-ACYL-SN-GLYCEROL-3-PHOSPHATE ACYLTRANSFERASE"/>
    <property type="match status" value="1"/>
</dbReference>
<protein>
    <recommendedName>
        <fullName evidence="3">Phospholipid/glycerol acyltransferase domain-containing protein</fullName>
    </recommendedName>
</protein>
<dbReference type="InterPro" id="IPR002123">
    <property type="entry name" value="Plipid/glycerol_acylTrfase"/>
</dbReference>
<proteinExistence type="predicted"/>
<dbReference type="PANTHER" id="PTHR10434:SF11">
    <property type="entry name" value="1-ACYL-SN-GLYCEROL-3-PHOSPHATE ACYLTRANSFERASE"/>
    <property type="match status" value="1"/>
</dbReference>
<evidence type="ECO:0000313" key="4">
    <source>
        <dbReference type="EMBL" id="SVD10167.1"/>
    </source>
</evidence>
<keyword evidence="1" id="KW-0808">Transferase</keyword>
<sequence>AKKYHRSIFFRLIINWAGSEAGGVVWVKRGTADRSALTAALKALKSGVMLGIAPEGTRSKTGELQNPRAGIAFLATKANVPIVPAVIIGTDKTFAELKRFRRPHLILKVGPPFRLEPIPRKDRSAKMQVYTEDIMLRLAALLPEQYRGVYADHPRLQSFIEWANQDDLTD</sequence>
<dbReference type="SMART" id="SM00563">
    <property type="entry name" value="PlsC"/>
    <property type="match status" value="1"/>
</dbReference>
<evidence type="ECO:0000256" key="1">
    <source>
        <dbReference type="ARBA" id="ARBA00022679"/>
    </source>
</evidence>
<dbReference type="CDD" id="cd07989">
    <property type="entry name" value="LPLAT_AGPAT-like"/>
    <property type="match status" value="1"/>
</dbReference>
<accession>A0A382SLT2</accession>
<dbReference type="SUPFAM" id="SSF69593">
    <property type="entry name" value="Glycerol-3-phosphate (1)-acyltransferase"/>
    <property type="match status" value="1"/>
</dbReference>
<dbReference type="GO" id="GO:0003841">
    <property type="term" value="F:1-acylglycerol-3-phosphate O-acyltransferase activity"/>
    <property type="evidence" value="ECO:0007669"/>
    <property type="project" value="TreeGrafter"/>
</dbReference>
<organism evidence="4">
    <name type="scientific">marine metagenome</name>
    <dbReference type="NCBI Taxonomy" id="408172"/>
    <lineage>
        <taxon>unclassified sequences</taxon>
        <taxon>metagenomes</taxon>
        <taxon>ecological metagenomes</taxon>
    </lineage>
</organism>
<dbReference type="Pfam" id="PF01553">
    <property type="entry name" value="Acyltransferase"/>
    <property type="match status" value="1"/>
</dbReference>
<evidence type="ECO:0000256" key="2">
    <source>
        <dbReference type="ARBA" id="ARBA00023315"/>
    </source>
</evidence>
<dbReference type="AlphaFoldDB" id="A0A382SLT2"/>
<feature type="non-terminal residue" evidence="4">
    <location>
        <position position="1"/>
    </location>
</feature>
<dbReference type="EMBL" id="UINC01129642">
    <property type="protein sequence ID" value="SVD10167.1"/>
    <property type="molecule type" value="Genomic_DNA"/>
</dbReference>